<dbReference type="EMBL" id="AZGF01000014">
    <property type="protein sequence ID" value="KRM11804.1"/>
    <property type="molecule type" value="Genomic_DNA"/>
</dbReference>
<dbReference type="InterPro" id="IPR001387">
    <property type="entry name" value="Cro/C1-type_HTH"/>
</dbReference>
<dbReference type="InterPro" id="IPR000843">
    <property type="entry name" value="HTH_LacI"/>
</dbReference>
<sequence length="343" mass="38160">MWIVCLNGGAGKMTKLTIGEVAKQAGVSKSTISRYLNGNFKKMSPVTRQKIEKTIKELDYHPNRQAQTLKTKKSGLIGFVVADMANMYSSRLISGASKVAREHNYQVLTMDSVNDIELEHDSLLKLRDQALEGLIIQPMSRNSQVYEELASTIPTVFVDRVTDNKQWPGVVVDNFDATHQIGELIASHHYKNVIMVSEPVSVSQARLNRVNGLKAVADANSINFELVEVDELQHESTRGQLVNKIKKATGTRAAVFTSNSRLLMLMLQIIEEVGAEIPTDIGLSGYDDWNWTSLTNPPLTSIEQDTLSVGTEAMKTLIDRISHTNDEPNLKVIRSQINIRKSI</sequence>
<dbReference type="SMART" id="SM00354">
    <property type="entry name" value="HTH_LACI"/>
    <property type="match status" value="1"/>
</dbReference>
<evidence type="ECO:0000256" key="3">
    <source>
        <dbReference type="ARBA" id="ARBA00023163"/>
    </source>
</evidence>
<organism evidence="6 7">
    <name type="scientific">Paucilactobacillus suebicus DSM 5007 = KCTC 3549</name>
    <dbReference type="NCBI Taxonomy" id="1423807"/>
    <lineage>
        <taxon>Bacteria</taxon>
        <taxon>Bacillati</taxon>
        <taxon>Bacillota</taxon>
        <taxon>Bacilli</taxon>
        <taxon>Lactobacillales</taxon>
        <taxon>Lactobacillaceae</taxon>
        <taxon>Paucilactobacillus</taxon>
    </lineage>
</organism>
<dbReference type="STRING" id="1423807.FD16_GL000473"/>
<proteinExistence type="predicted"/>
<evidence type="ECO:0000259" key="4">
    <source>
        <dbReference type="PROSITE" id="PS50932"/>
    </source>
</evidence>
<dbReference type="PANTHER" id="PTHR30146">
    <property type="entry name" value="LACI-RELATED TRANSCRIPTIONAL REPRESSOR"/>
    <property type="match status" value="1"/>
</dbReference>
<dbReference type="PATRIC" id="fig|1423807.3.peg.482"/>
<keyword evidence="1" id="KW-0805">Transcription regulation</keyword>
<comment type="caution">
    <text evidence="6">The sequence shown here is derived from an EMBL/GenBank/DDBJ whole genome shotgun (WGS) entry which is preliminary data.</text>
</comment>
<feature type="domain" description="HTH cro/C1-type" evidence="5">
    <location>
        <begin position="15"/>
        <end position="61"/>
    </location>
</feature>
<keyword evidence="7" id="KW-1185">Reference proteome</keyword>
<dbReference type="InterPro" id="IPR028082">
    <property type="entry name" value="Peripla_BP_I"/>
</dbReference>
<dbReference type="CDD" id="cd01392">
    <property type="entry name" value="HTH_LacI"/>
    <property type="match status" value="1"/>
</dbReference>
<dbReference type="InterPro" id="IPR010982">
    <property type="entry name" value="Lambda_DNA-bd_dom_sf"/>
</dbReference>
<dbReference type="PROSITE" id="PS50943">
    <property type="entry name" value="HTH_CROC1"/>
    <property type="match status" value="1"/>
</dbReference>
<evidence type="ECO:0000256" key="2">
    <source>
        <dbReference type="ARBA" id="ARBA00023125"/>
    </source>
</evidence>
<dbReference type="PANTHER" id="PTHR30146:SF109">
    <property type="entry name" value="HTH-TYPE TRANSCRIPTIONAL REGULATOR GALS"/>
    <property type="match status" value="1"/>
</dbReference>
<dbReference type="PROSITE" id="PS00356">
    <property type="entry name" value="HTH_LACI_1"/>
    <property type="match status" value="1"/>
</dbReference>
<evidence type="ECO:0000259" key="5">
    <source>
        <dbReference type="PROSITE" id="PS50943"/>
    </source>
</evidence>
<keyword evidence="3" id="KW-0804">Transcription</keyword>
<dbReference type="AlphaFoldDB" id="A0A0R1WC58"/>
<dbReference type="Pfam" id="PF00532">
    <property type="entry name" value="Peripla_BP_1"/>
    <property type="match status" value="1"/>
</dbReference>
<accession>A0A0R1WC58</accession>
<dbReference type="InterPro" id="IPR001761">
    <property type="entry name" value="Peripla_BP/Lac1_sug-bd_dom"/>
</dbReference>
<dbReference type="GO" id="GO:0000976">
    <property type="term" value="F:transcription cis-regulatory region binding"/>
    <property type="evidence" value="ECO:0007669"/>
    <property type="project" value="TreeGrafter"/>
</dbReference>
<name>A0A0R1WC58_9LACO</name>
<dbReference type="PROSITE" id="PS50932">
    <property type="entry name" value="HTH_LACI_2"/>
    <property type="match status" value="1"/>
</dbReference>
<evidence type="ECO:0000313" key="6">
    <source>
        <dbReference type="EMBL" id="KRM11804.1"/>
    </source>
</evidence>
<keyword evidence="2" id="KW-0238">DNA-binding</keyword>
<dbReference type="Pfam" id="PF00356">
    <property type="entry name" value="LacI"/>
    <property type="match status" value="1"/>
</dbReference>
<dbReference type="CDD" id="cd06283">
    <property type="entry name" value="PBP1_RegR_EndR_KdgR-like"/>
    <property type="match status" value="1"/>
</dbReference>
<dbReference type="GO" id="GO:0003700">
    <property type="term" value="F:DNA-binding transcription factor activity"/>
    <property type="evidence" value="ECO:0007669"/>
    <property type="project" value="TreeGrafter"/>
</dbReference>
<evidence type="ECO:0000313" key="7">
    <source>
        <dbReference type="Proteomes" id="UP000051820"/>
    </source>
</evidence>
<gene>
    <name evidence="6" type="ORF">FD16_GL000473</name>
</gene>
<reference evidence="6 7" key="1">
    <citation type="journal article" date="2015" name="Genome Announc.">
        <title>Expanding the biotechnology potential of lactobacilli through comparative genomics of 213 strains and associated genera.</title>
        <authorList>
            <person name="Sun Z."/>
            <person name="Harris H.M."/>
            <person name="McCann A."/>
            <person name="Guo C."/>
            <person name="Argimon S."/>
            <person name="Zhang W."/>
            <person name="Yang X."/>
            <person name="Jeffery I.B."/>
            <person name="Cooney J.C."/>
            <person name="Kagawa T.F."/>
            <person name="Liu W."/>
            <person name="Song Y."/>
            <person name="Salvetti E."/>
            <person name="Wrobel A."/>
            <person name="Rasinkangas P."/>
            <person name="Parkhill J."/>
            <person name="Rea M.C."/>
            <person name="O'Sullivan O."/>
            <person name="Ritari J."/>
            <person name="Douillard F.P."/>
            <person name="Paul Ross R."/>
            <person name="Yang R."/>
            <person name="Briner A.E."/>
            <person name="Felis G.E."/>
            <person name="de Vos W.M."/>
            <person name="Barrangou R."/>
            <person name="Klaenhammer T.R."/>
            <person name="Caufield P.W."/>
            <person name="Cui Y."/>
            <person name="Zhang H."/>
            <person name="O'Toole P.W."/>
        </authorList>
    </citation>
    <scope>NUCLEOTIDE SEQUENCE [LARGE SCALE GENOMIC DNA]</scope>
    <source>
        <strain evidence="6 7">DSM 5007</strain>
    </source>
</reference>
<protein>
    <submittedName>
        <fullName evidence="6">HTH-type transcriptional regulator KdgR</fullName>
    </submittedName>
</protein>
<dbReference type="SUPFAM" id="SSF53822">
    <property type="entry name" value="Periplasmic binding protein-like I"/>
    <property type="match status" value="1"/>
</dbReference>
<dbReference type="Gene3D" id="3.40.50.2300">
    <property type="match status" value="2"/>
</dbReference>
<evidence type="ECO:0000256" key="1">
    <source>
        <dbReference type="ARBA" id="ARBA00023015"/>
    </source>
</evidence>
<dbReference type="eggNOG" id="COG1609">
    <property type="taxonomic scope" value="Bacteria"/>
</dbReference>
<dbReference type="SUPFAM" id="SSF47413">
    <property type="entry name" value="lambda repressor-like DNA-binding domains"/>
    <property type="match status" value="1"/>
</dbReference>
<feature type="domain" description="HTH lacI-type" evidence="4">
    <location>
        <begin position="16"/>
        <end position="71"/>
    </location>
</feature>
<dbReference type="Gene3D" id="1.10.260.40">
    <property type="entry name" value="lambda repressor-like DNA-binding domains"/>
    <property type="match status" value="1"/>
</dbReference>
<dbReference type="Proteomes" id="UP000051820">
    <property type="component" value="Unassembled WGS sequence"/>
</dbReference>